<gene>
    <name evidence="2" type="ORF">Esi_0290_0023</name>
</gene>
<dbReference type="Proteomes" id="UP000002630">
    <property type="component" value="Unassembled WGS sequence"/>
</dbReference>
<name>D7FVH1_ECTSI</name>
<feature type="domain" description="FERM" evidence="1">
    <location>
        <begin position="1"/>
        <end position="154"/>
    </location>
</feature>
<accession>D7FVH1</accession>
<protein>
    <recommendedName>
        <fullName evidence="1">FERM domain-containing protein</fullName>
    </recommendedName>
</protein>
<dbReference type="Pfam" id="PF02174">
    <property type="entry name" value="IRS"/>
    <property type="match status" value="1"/>
</dbReference>
<dbReference type="EMBL" id="FN649760">
    <property type="protein sequence ID" value="CBJ31892.1"/>
    <property type="molecule type" value="Genomic_DNA"/>
</dbReference>
<dbReference type="InterPro" id="IPR002404">
    <property type="entry name" value="IRS_PTB"/>
</dbReference>
<dbReference type="PROSITE" id="PS50057">
    <property type="entry name" value="FERM_3"/>
    <property type="match status" value="1"/>
</dbReference>
<dbReference type="OrthoDB" id="10262320at2759"/>
<dbReference type="STRING" id="2880.D7FVH1"/>
<dbReference type="Gene3D" id="2.30.29.30">
    <property type="entry name" value="Pleckstrin-homology domain (PH domain)/Phosphotyrosine-binding domain (PTB)"/>
    <property type="match status" value="1"/>
</dbReference>
<evidence type="ECO:0000259" key="1">
    <source>
        <dbReference type="PROSITE" id="PS50057"/>
    </source>
</evidence>
<sequence>MVGRYIPPAWLQHTEVAEWAGEVEKLWPDLISKDLQELEILFVEQCRDRPMYGSHFFYSLKVQCVPDLLSNLPNNLLLAFNADGMHIFSVDKKELLQQYSYADVHSWRGTRRQVSLTIWDQDTDSVFELALKTQQASDMASIILDHINAIMANAGRN</sequence>
<reference evidence="2 3" key="1">
    <citation type="journal article" date="2010" name="Nature">
        <title>The Ectocarpus genome and the independent evolution of multicellularity in brown algae.</title>
        <authorList>
            <person name="Cock J.M."/>
            <person name="Sterck L."/>
            <person name="Rouze P."/>
            <person name="Scornet D."/>
            <person name="Allen A.E."/>
            <person name="Amoutzias G."/>
            <person name="Anthouard V."/>
            <person name="Artiguenave F."/>
            <person name="Aury J.M."/>
            <person name="Badger J.H."/>
            <person name="Beszteri B."/>
            <person name="Billiau K."/>
            <person name="Bonnet E."/>
            <person name="Bothwell J.H."/>
            <person name="Bowler C."/>
            <person name="Boyen C."/>
            <person name="Brownlee C."/>
            <person name="Carrano C.J."/>
            <person name="Charrier B."/>
            <person name="Cho G.Y."/>
            <person name="Coelho S.M."/>
            <person name="Collen J."/>
            <person name="Corre E."/>
            <person name="Da Silva C."/>
            <person name="Delage L."/>
            <person name="Delaroque N."/>
            <person name="Dittami S.M."/>
            <person name="Doulbeau S."/>
            <person name="Elias M."/>
            <person name="Farnham G."/>
            <person name="Gachon C.M."/>
            <person name="Gschloessl B."/>
            <person name="Heesch S."/>
            <person name="Jabbari K."/>
            <person name="Jubin C."/>
            <person name="Kawai H."/>
            <person name="Kimura K."/>
            <person name="Kloareg B."/>
            <person name="Kupper F.C."/>
            <person name="Lang D."/>
            <person name="Le Bail A."/>
            <person name="Leblanc C."/>
            <person name="Lerouge P."/>
            <person name="Lohr M."/>
            <person name="Lopez P.J."/>
            <person name="Martens C."/>
            <person name="Maumus F."/>
            <person name="Michel G."/>
            <person name="Miranda-Saavedra D."/>
            <person name="Morales J."/>
            <person name="Moreau H."/>
            <person name="Motomura T."/>
            <person name="Nagasato C."/>
            <person name="Napoli C.A."/>
            <person name="Nelson D.R."/>
            <person name="Nyvall-Collen P."/>
            <person name="Peters A.F."/>
            <person name="Pommier C."/>
            <person name="Potin P."/>
            <person name="Poulain J."/>
            <person name="Quesneville H."/>
            <person name="Read B."/>
            <person name="Rensing S.A."/>
            <person name="Ritter A."/>
            <person name="Rousvoal S."/>
            <person name="Samanta M."/>
            <person name="Samson G."/>
            <person name="Schroeder D.C."/>
            <person name="Segurens B."/>
            <person name="Strittmatter M."/>
            <person name="Tonon T."/>
            <person name="Tregear J.W."/>
            <person name="Valentin K."/>
            <person name="von Dassow P."/>
            <person name="Yamagishi T."/>
            <person name="Van de Peer Y."/>
            <person name="Wincker P."/>
        </authorList>
    </citation>
    <scope>NUCLEOTIDE SEQUENCE [LARGE SCALE GENOMIC DNA]</scope>
    <source>
        <strain evidence="3">Ec32 / CCAP1310/4</strain>
    </source>
</reference>
<dbReference type="InParanoid" id="D7FVH1"/>
<keyword evidence="3" id="KW-1185">Reference proteome</keyword>
<evidence type="ECO:0000313" key="2">
    <source>
        <dbReference type="EMBL" id="CBJ31892.1"/>
    </source>
</evidence>
<evidence type="ECO:0000313" key="3">
    <source>
        <dbReference type="Proteomes" id="UP000002630"/>
    </source>
</evidence>
<dbReference type="AlphaFoldDB" id="D7FVH1"/>
<dbReference type="SUPFAM" id="SSF50729">
    <property type="entry name" value="PH domain-like"/>
    <property type="match status" value="1"/>
</dbReference>
<proteinExistence type="predicted"/>
<organism evidence="2 3">
    <name type="scientific">Ectocarpus siliculosus</name>
    <name type="common">Brown alga</name>
    <name type="synonym">Conferva siliculosa</name>
    <dbReference type="NCBI Taxonomy" id="2880"/>
    <lineage>
        <taxon>Eukaryota</taxon>
        <taxon>Sar</taxon>
        <taxon>Stramenopiles</taxon>
        <taxon>Ochrophyta</taxon>
        <taxon>PX clade</taxon>
        <taxon>Phaeophyceae</taxon>
        <taxon>Ectocarpales</taxon>
        <taxon>Ectocarpaceae</taxon>
        <taxon>Ectocarpus</taxon>
    </lineage>
</organism>
<dbReference type="InterPro" id="IPR000299">
    <property type="entry name" value="FERM_domain"/>
</dbReference>
<dbReference type="InterPro" id="IPR011993">
    <property type="entry name" value="PH-like_dom_sf"/>
</dbReference>